<protein>
    <recommendedName>
        <fullName evidence="1">Intermembrane lipid transfer protein VPS13-like C-terminal domain-containing protein</fullName>
    </recommendedName>
</protein>
<sequence>MPHRLKIRVKTKGVSLTLDRAKLDVSSVFYSYTSEKKESRFSLSSLKLTDLDNLSECATSGNNERCVDVVYHHTENSQCEVVFYSLTLQLVPQFLKRVIKSVRPVTERYSKADGENFDNITQKNEVQDAKINQSQNTTKIVTRKNFHFTFDTTQIIFKNYCGNKLVLSTSFEGNVYIQNGLPDSAGVLVKTTKLSSSMQGRDNSSDIALVDLLSISVKFQEPPVANFALSDFQSRVSNRDLENTTKLLNELNDALKQIASSQNTAEVKVEQHKATRGLKFAQKNVREKAAKRKPFLFKNMRVALSMRSIKLDFFSEVVSTEGKTVEKLPGLIFTCDAISGEVEERKVSVKVSKGSLEYVNRSLKKNDWVKEPFIEPFDVVVDGELPNCHIEISPQEMLVINITPEFILVLNEIAKNWSKDVTSEFYNNKGKCVIQNSTGSVLKLFLDNRSVEVVSGETKEVQLILERNFSVQLDEFDTIRIDDFNDTRKSKKAFAVTKSGSVAGAILVKTKLSQKYQSVQFLSPVIFINTTSVPLDVVWRNNTIKMVPNIQMGMSISMGLNPFNFIVQHRTSVTKKAAFSQDKSLFTRTFRERSVSISPIEIESFMNLRFKSKSSVKFFECFVTPMVVEFNAPFTFVNTTPLELKITAFRMAEDNTQHHVQSRDRALSGGNLNIKMSHKSAHQSKRLSAKIQTTTHTTTPQEVARHSESARNLNRTAMSSKCDVQNMGQKLGEISTPRRASFLKTPSKRLPPPPVNISKTQVTRNRASSFTKTVTKSPSPHFLPQFLADSFLFDEFDRNVKNGKFQNTESVAVSKYSKGKICVAPSNEKIFYFVEIEKCDDNFVFPTNEKRSAVLKYSKSENAKNEIKTISFGSHHLTQRVGESGEIFIECPFYVKNLTKTPKVVRGIGRIDVTDKFFLYAPDPQSPLATKIEFLERKVGPGKSKSSIEPTNIQLGETKVVRIEDEVLSITTTPFIESQYATQSICVSIKNRYILKNMTEEMFVVDFKERFQPHDEMFVQRGSVNIALFIASEKDCQNNTQNSTKVLLDKADAYQVFFKTKSSGKIFSLQTSEERGMFITSICGCDVPLLHIENLTNEVVELKQRETKTTFKSNPQSVIPFAWVSPSLSREIILEGVSINPLKLENDYFFFSTQQNSTTPLKTTRIRVLLEADKNSTFLVIGAAEKVNEQLHLSLTFVLSNLNISIFRANAVEEISVSIFGVKCAVMQMEKHIGVECQFDYFQADFNNFEVNAAPVLISPRPLEWIHNNRIPLFHVGALLTTQKTSTSENVVFLTCLTVTLQPIEMLVEIDVLRDLLDTFYMYPPIEFIVKNEEKEVTKETWIFVEKVVINSIDVNVTLKNGLFEYDEEYDAVKIVTSVVESGVDRIPICIEKHTLENLYVSSSTLWTRIGNKVFGDLDQLKWTFVTRLVGFRSVGTNYTIEKREDFHLSDIPDLDEKQKRLLEIQFTRAEVSRRSCSQSIPTQLYEAEKNTFEYAILDGTKNLGTSVYRSVKGIYSTSVGLSGIAESTTKVNAPFLFMGGLFLGAAGVFVRPFDGVFGLFKSFSDGISGKSFGQIATERIRPPRYCPGQVIELNLNAAVGWSVLMELEGGAFRTMQYKTWMKKVEGKMLRGIVFTEEVMIGFEKRSGTQANFLWKILYDKIGSMGNDGKNIVVSLKTNIKTGMFFHRNDRFVLQNWGVESLPVINKIILAIMNKQ</sequence>
<dbReference type="EMBL" id="KB207198">
    <property type="protein sequence ID" value="ELP83951.1"/>
    <property type="molecule type" value="Genomic_DNA"/>
</dbReference>
<organism evidence="2 3">
    <name type="scientific">Entamoeba invadens IP1</name>
    <dbReference type="NCBI Taxonomy" id="370355"/>
    <lineage>
        <taxon>Eukaryota</taxon>
        <taxon>Amoebozoa</taxon>
        <taxon>Evosea</taxon>
        <taxon>Archamoebae</taxon>
        <taxon>Mastigamoebida</taxon>
        <taxon>Entamoebidae</taxon>
        <taxon>Entamoeba</taxon>
    </lineage>
</organism>
<keyword evidence="3" id="KW-1185">Reference proteome</keyword>
<name>A0A0A1TX51_ENTIV</name>
<dbReference type="Pfam" id="PF25037">
    <property type="entry name" value="VPS13_C"/>
    <property type="match status" value="1"/>
</dbReference>
<dbReference type="VEuPathDB" id="AmoebaDB:EIN_244020"/>
<gene>
    <name evidence="2" type="ORF">EIN_244020</name>
</gene>
<evidence type="ECO:0000313" key="3">
    <source>
        <dbReference type="Proteomes" id="UP000014680"/>
    </source>
</evidence>
<dbReference type="Proteomes" id="UP000014680">
    <property type="component" value="Unassembled WGS sequence"/>
</dbReference>
<dbReference type="OrthoDB" id="29675at2759"/>
<dbReference type="GeneID" id="14882934"/>
<dbReference type="RefSeq" id="XP_004183297.1">
    <property type="nucleotide sequence ID" value="XM_004183249.1"/>
</dbReference>
<dbReference type="KEGG" id="eiv:EIN_244020"/>
<evidence type="ECO:0000259" key="1">
    <source>
        <dbReference type="Pfam" id="PF25037"/>
    </source>
</evidence>
<evidence type="ECO:0000313" key="2">
    <source>
        <dbReference type="EMBL" id="ELP83951.1"/>
    </source>
</evidence>
<proteinExistence type="predicted"/>
<feature type="domain" description="Intermembrane lipid transfer protein VPS13-like C-terminal" evidence="1">
    <location>
        <begin position="1581"/>
        <end position="1686"/>
    </location>
</feature>
<reference evidence="2 3" key="1">
    <citation type="submission" date="2012-10" db="EMBL/GenBank/DDBJ databases">
        <authorList>
            <person name="Zafar N."/>
            <person name="Inman J."/>
            <person name="Hall N."/>
            <person name="Lorenzi H."/>
            <person name="Caler E."/>
        </authorList>
    </citation>
    <scope>NUCLEOTIDE SEQUENCE [LARGE SCALE GENOMIC DNA]</scope>
    <source>
        <strain evidence="2 3">IP1</strain>
    </source>
</reference>
<dbReference type="InterPro" id="IPR056748">
    <property type="entry name" value="VPS13-like_C"/>
</dbReference>
<accession>A0A0A1TX51</accession>